<dbReference type="InterPro" id="IPR021321">
    <property type="entry name" value="DUF2922"/>
</dbReference>
<protein>
    <submittedName>
        <fullName evidence="1">DUF2922 domain-containing protein</fullName>
    </submittedName>
</protein>
<accession>A0AB35HMX1</accession>
<reference evidence="1" key="1">
    <citation type="submission" date="2020-06" db="EMBL/GenBank/DDBJ databases">
        <authorList>
            <person name="Link T."/>
            <person name="Ehrmann M."/>
        </authorList>
    </citation>
    <scope>NUCLEOTIDE SEQUENCE</scope>
    <source>
        <strain evidence="1">TMW 2.2257</strain>
    </source>
</reference>
<gene>
    <name evidence="1" type="ORF">HXW75_02915</name>
</gene>
<dbReference type="RefSeq" id="WP_253209988.1">
    <property type="nucleotide sequence ID" value="NZ_JACACB010000005.1"/>
</dbReference>
<comment type="caution">
    <text evidence="1">The sequence shown here is derived from an EMBL/GenBank/DDBJ whole genome shotgun (WGS) entry which is preliminary data.</text>
</comment>
<evidence type="ECO:0000313" key="2">
    <source>
        <dbReference type="Proteomes" id="UP001057280"/>
    </source>
</evidence>
<evidence type="ECO:0000313" key="1">
    <source>
        <dbReference type="EMBL" id="MCO8297422.1"/>
    </source>
</evidence>
<dbReference type="AlphaFoldDB" id="A0AB35HMX1"/>
<sequence>MKKLQLTFLNEEGNTHTLTPKVAAEDLSEAEVREAMEQLCALDIFDRDGVRLYQEVDSAKYVETTETPLF</sequence>
<name>A0AB35HMX1_TETHA</name>
<reference evidence="1" key="2">
    <citation type="journal article" date="2021" name="BMC Microbiol.">
        <title>The diversity among the species Tetragenococcus halophilus including new isolates from a lupine seed fermentation.</title>
        <authorList>
            <person name="Link T."/>
            <person name="Vogel R.F."/>
            <person name="Ehrmann M.A."/>
        </authorList>
    </citation>
    <scope>NUCLEOTIDE SEQUENCE</scope>
    <source>
        <strain evidence="1">TMW 2.2257</strain>
    </source>
</reference>
<proteinExistence type="predicted"/>
<dbReference type="Proteomes" id="UP001057280">
    <property type="component" value="Unassembled WGS sequence"/>
</dbReference>
<dbReference type="EMBL" id="JACACB010000005">
    <property type="protein sequence ID" value="MCO8297422.1"/>
    <property type="molecule type" value="Genomic_DNA"/>
</dbReference>
<organism evidence="1 2">
    <name type="scientific">Tetragenococcus halophilus</name>
    <name type="common">Pediococcus halophilus</name>
    <dbReference type="NCBI Taxonomy" id="51669"/>
    <lineage>
        <taxon>Bacteria</taxon>
        <taxon>Bacillati</taxon>
        <taxon>Bacillota</taxon>
        <taxon>Bacilli</taxon>
        <taxon>Lactobacillales</taxon>
        <taxon>Enterococcaceae</taxon>
        <taxon>Tetragenococcus</taxon>
    </lineage>
</organism>
<dbReference type="Pfam" id="PF11148">
    <property type="entry name" value="DUF2922"/>
    <property type="match status" value="1"/>
</dbReference>